<feature type="domain" description="HTH gntR-type" evidence="4">
    <location>
        <begin position="15"/>
        <end position="82"/>
    </location>
</feature>
<dbReference type="InterPro" id="IPR036388">
    <property type="entry name" value="WH-like_DNA-bd_sf"/>
</dbReference>
<dbReference type="SUPFAM" id="SSF46785">
    <property type="entry name" value="Winged helix' DNA-binding domain"/>
    <property type="match status" value="1"/>
</dbReference>
<sequence length="230" mass="25606">MDPPELPEIPRGAVMTTQEYAYFRLRNAIMVGALKPGTALTFRGLADQLSLSPTPIREALRRLSSENAIEVLGNRRLRVPPMNPGLFEELVHLRTTLEVHAATRAFPYISDMAIEGLAALDAQMDDALARRDLDALTRINQLFHKTLYALNPNQAAIPLIESVWLQLGPFQRQVIEHIDPVATEDHHKEMLSALRERDLPALCAAIEADVHDGSIRTGRQMLQMPAQPGP</sequence>
<dbReference type="PANTHER" id="PTHR43537">
    <property type="entry name" value="TRANSCRIPTIONAL REGULATOR, GNTR FAMILY"/>
    <property type="match status" value="1"/>
</dbReference>
<dbReference type="InterPro" id="IPR000524">
    <property type="entry name" value="Tscrpt_reg_HTH_GntR"/>
</dbReference>
<gene>
    <name evidence="5" type="ORF">ACFOMH_01660</name>
</gene>
<dbReference type="SUPFAM" id="SSF48008">
    <property type="entry name" value="GntR ligand-binding domain-like"/>
    <property type="match status" value="1"/>
</dbReference>
<evidence type="ECO:0000256" key="3">
    <source>
        <dbReference type="ARBA" id="ARBA00023163"/>
    </source>
</evidence>
<accession>A0ABV7R3S9</accession>
<protein>
    <submittedName>
        <fullName evidence="5">GntR family transcriptional regulator</fullName>
    </submittedName>
</protein>
<evidence type="ECO:0000259" key="4">
    <source>
        <dbReference type="PROSITE" id="PS50949"/>
    </source>
</evidence>
<dbReference type="InterPro" id="IPR036390">
    <property type="entry name" value="WH_DNA-bd_sf"/>
</dbReference>
<dbReference type="Pfam" id="PF07729">
    <property type="entry name" value="FCD"/>
    <property type="match status" value="1"/>
</dbReference>
<organism evidence="5 6">
    <name type="scientific">Paracoccus mangrovi</name>
    <dbReference type="NCBI Taxonomy" id="1715645"/>
    <lineage>
        <taxon>Bacteria</taxon>
        <taxon>Pseudomonadati</taxon>
        <taxon>Pseudomonadota</taxon>
        <taxon>Alphaproteobacteria</taxon>
        <taxon>Rhodobacterales</taxon>
        <taxon>Paracoccaceae</taxon>
        <taxon>Paracoccus</taxon>
    </lineage>
</organism>
<comment type="caution">
    <text evidence="5">The sequence shown here is derived from an EMBL/GenBank/DDBJ whole genome shotgun (WGS) entry which is preliminary data.</text>
</comment>
<name>A0ABV7R3S9_9RHOB</name>
<dbReference type="PROSITE" id="PS50949">
    <property type="entry name" value="HTH_GNTR"/>
    <property type="match status" value="1"/>
</dbReference>
<dbReference type="InterPro" id="IPR011711">
    <property type="entry name" value="GntR_C"/>
</dbReference>
<evidence type="ECO:0000313" key="5">
    <source>
        <dbReference type="EMBL" id="MFC3526861.1"/>
    </source>
</evidence>
<dbReference type="SMART" id="SM00345">
    <property type="entry name" value="HTH_GNTR"/>
    <property type="match status" value="1"/>
</dbReference>
<keyword evidence="1" id="KW-0805">Transcription regulation</keyword>
<evidence type="ECO:0000256" key="1">
    <source>
        <dbReference type="ARBA" id="ARBA00023015"/>
    </source>
</evidence>
<dbReference type="Gene3D" id="1.10.10.10">
    <property type="entry name" value="Winged helix-like DNA-binding domain superfamily/Winged helix DNA-binding domain"/>
    <property type="match status" value="1"/>
</dbReference>
<reference evidence="6" key="1">
    <citation type="journal article" date="2019" name="Int. J. Syst. Evol. Microbiol.">
        <title>The Global Catalogue of Microorganisms (GCM) 10K type strain sequencing project: providing services to taxonomists for standard genome sequencing and annotation.</title>
        <authorList>
            <consortium name="The Broad Institute Genomics Platform"/>
            <consortium name="The Broad Institute Genome Sequencing Center for Infectious Disease"/>
            <person name="Wu L."/>
            <person name="Ma J."/>
        </authorList>
    </citation>
    <scope>NUCLEOTIDE SEQUENCE [LARGE SCALE GENOMIC DNA]</scope>
    <source>
        <strain evidence="6">KCTC 42899</strain>
    </source>
</reference>
<proteinExistence type="predicted"/>
<keyword evidence="3" id="KW-0804">Transcription</keyword>
<dbReference type="Pfam" id="PF00392">
    <property type="entry name" value="GntR"/>
    <property type="match status" value="1"/>
</dbReference>
<keyword evidence="2" id="KW-0238">DNA-binding</keyword>
<dbReference type="RefSeq" id="WP_377742193.1">
    <property type="nucleotide sequence ID" value="NZ_JBHRXJ010000001.1"/>
</dbReference>
<evidence type="ECO:0000313" key="6">
    <source>
        <dbReference type="Proteomes" id="UP001595721"/>
    </source>
</evidence>
<dbReference type="SMART" id="SM00895">
    <property type="entry name" value="FCD"/>
    <property type="match status" value="1"/>
</dbReference>
<evidence type="ECO:0000256" key="2">
    <source>
        <dbReference type="ARBA" id="ARBA00023125"/>
    </source>
</evidence>
<dbReference type="PANTHER" id="PTHR43537:SF39">
    <property type="entry name" value="HTH-TYPE TRANSCRIPTIONAL REGULATOR MCBR"/>
    <property type="match status" value="1"/>
</dbReference>
<dbReference type="Proteomes" id="UP001595721">
    <property type="component" value="Unassembled WGS sequence"/>
</dbReference>
<dbReference type="InterPro" id="IPR008920">
    <property type="entry name" value="TF_FadR/GntR_C"/>
</dbReference>
<dbReference type="Gene3D" id="1.20.120.530">
    <property type="entry name" value="GntR ligand-binding domain-like"/>
    <property type="match status" value="1"/>
</dbReference>
<keyword evidence="6" id="KW-1185">Reference proteome</keyword>
<dbReference type="EMBL" id="JBHRXJ010000001">
    <property type="protein sequence ID" value="MFC3526861.1"/>
    <property type="molecule type" value="Genomic_DNA"/>
</dbReference>